<organism evidence="1 2">
    <name type="scientific">Clostridioides difficile</name>
    <name type="common">Peptoclostridium difficile</name>
    <dbReference type="NCBI Taxonomy" id="1496"/>
    <lineage>
        <taxon>Bacteria</taxon>
        <taxon>Bacillati</taxon>
        <taxon>Bacillota</taxon>
        <taxon>Clostridia</taxon>
        <taxon>Peptostreptococcales</taxon>
        <taxon>Peptostreptococcaceae</taxon>
        <taxon>Clostridioides</taxon>
    </lineage>
</organism>
<protein>
    <submittedName>
        <fullName evidence="1">Uncharacterized protein</fullName>
    </submittedName>
</protein>
<evidence type="ECO:0000313" key="2">
    <source>
        <dbReference type="Proteomes" id="UP000878956"/>
    </source>
</evidence>
<reference evidence="1" key="1">
    <citation type="journal article" date="2018" name="Genome Biol.">
        <title>SKESA: strategic k-mer extension for scrupulous assemblies.</title>
        <authorList>
            <person name="Souvorov A."/>
            <person name="Agarwala R."/>
            <person name="Lipman D.J."/>
        </authorList>
    </citation>
    <scope>NUCLEOTIDE SEQUENCE</scope>
    <source>
        <strain evidence="1">HN1000</strain>
    </source>
</reference>
<dbReference type="EMBL" id="DAEPXK010000019">
    <property type="protein sequence ID" value="HBH1542544.1"/>
    <property type="molecule type" value="Genomic_DNA"/>
</dbReference>
<evidence type="ECO:0000313" key="1">
    <source>
        <dbReference type="EMBL" id="HBH1542544.1"/>
    </source>
</evidence>
<comment type="caution">
    <text evidence="1">The sequence shown here is derived from an EMBL/GenBank/DDBJ whole genome shotgun (WGS) entry which is preliminary data.</text>
</comment>
<dbReference type="AlphaFoldDB" id="A0AAN5VLR1"/>
<gene>
    <name evidence="1" type="ORF">KRM00_002028</name>
</gene>
<dbReference type="RefSeq" id="WP_009899244.1">
    <property type="nucleotide sequence ID" value="NZ_CP037850.1"/>
</dbReference>
<sequence>MRQNLKRFLGTKVYATAKFEKYGQVYNDSSKRYSKDKRCFRILLKNIIIEHKGKNYYVGHQWFKVTNSFKNLGILKLGDKLKLYGEVQQYTKRSGKEKDYEIHCLRVERM</sequence>
<name>A0AAN5VLR1_CLODI</name>
<dbReference type="Proteomes" id="UP000878956">
    <property type="component" value="Unassembled WGS sequence"/>
</dbReference>
<reference evidence="1" key="2">
    <citation type="submission" date="2021-06" db="EMBL/GenBank/DDBJ databases">
        <authorList>
            <consortium name="NCBI Pathogen Detection Project"/>
        </authorList>
    </citation>
    <scope>NUCLEOTIDE SEQUENCE</scope>
    <source>
        <strain evidence="1">HN1000</strain>
    </source>
</reference>
<accession>A0AAN5VLR1</accession>
<proteinExistence type="predicted"/>